<accession>A0A7J5DJP3</accession>
<evidence type="ECO:0000256" key="1">
    <source>
        <dbReference type="ARBA" id="ARBA00004886"/>
    </source>
</evidence>
<dbReference type="InterPro" id="IPR036866">
    <property type="entry name" value="RibonucZ/Hydroxyglut_hydro"/>
</dbReference>
<evidence type="ECO:0000256" key="6">
    <source>
        <dbReference type="HAMAP-Rule" id="MF_00653"/>
    </source>
</evidence>
<dbReference type="RefSeq" id="WP_151468944.1">
    <property type="nucleotide sequence ID" value="NZ_WBKG01000006.1"/>
</dbReference>
<evidence type="ECO:0000256" key="4">
    <source>
        <dbReference type="ARBA" id="ARBA00022448"/>
    </source>
</evidence>
<dbReference type="UniPathway" id="UPA00539"/>
<organism evidence="8 9">
    <name type="scientific">Streptomyces triticiradicis</name>
    <dbReference type="NCBI Taxonomy" id="2651189"/>
    <lineage>
        <taxon>Bacteria</taxon>
        <taxon>Bacillati</taxon>
        <taxon>Actinomycetota</taxon>
        <taxon>Actinomycetes</taxon>
        <taxon>Kitasatosporales</taxon>
        <taxon>Streptomycetaceae</taxon>
        <taxon>Streptomyces</taxon>
    </lineage>
</organism>
<dbReference type="Gene3D" id="3.60.15.10">
    <property type="entry name" value="Ribonuclease Z/Hydroxyacylglutathione hydrolase-like"/>
    <property type="match status" value="1"/>
</dbReference>
<evidence type="ECO:0000259" key="7">
    <source>
        <dbReference type="Pfam" id="PF12706"/>
    </source>
</evidence>
<name>A0A7J5DJP3_9ACTN</name>
<dbReference type="SUPFAM" id="SSF56281">
    <property type="entry name" value="Metallo-hydrolase/oxidoreductase"/>
    <property type="match status" value="1"/>
</dbReference>
<evidence type="ECO:0000256" key="3">
    <source>
        <dbReference type="ARBA" id="ARBA00015084"/>
    </source>
</evidence>
<gene>
    <name evidence="6" type="primary">pqqB</name>
    <name evidence="8" type="ORF">F8144_10240</name>
</gene>
<feature type="domain" description="Metallo-beta-lactamase" evidence="7">
    <location>
        <begin position="49"/>
        <end position="258"/>
    </location>
</feature>
<dbReference type="EMBL" id="WBKG01000006">
    <property type="protein sequence ID" value="KAB1988915.1"/>
    <property type="molecule type" value="Genomic_DNA"/>
</dbReference>
<protein>
    <recommendedName>
        <fullName evidence="3 6">Coenzyme PQQ synthesis protein B</fullName>
    </recommendedName>
    <alternativeName>
        <fullName evidence="6">Pyrroloquinoline quinone biosynthesis protein B</fullName>
    </alternativeName>
</protein>
<dbReference type="GO" id="GO:0018189">
    <property type="term" value="P:pyrroloquinoline quinone biosynthetic process"/>
    <property type="evidence" value="ECO:0007669"/>
    <property type="project" value="UniProtKB-UniRule"/>
</dbReference>
<comment type="similarity">
    <text evidence="2 6">Belongs to the PqqB family.</text>
</comment>
<dbReference type="InterPro" id="IPR001279">
    <property type="entry name" value="Metallo-B-lactamas"/>
</dbReference>
<evidence type="ECO:0000313" key="9">
    <source>
        <dbReference type="Proteomes" id="UP000442990"/>
    </source>
</evidence>
<dbReference type="AlphaFoldDB" id="A0A7J5DJP3"/>
<dbReference type="NCBIfam" id="TIGR02108">
    <property type="entry name" value="PQQ_syn_pqqB"/>
    <property type="match status" value="1"/>
</dbReference>
<evidence type="ECO:0000313" key="8">
    <source>
        <dbReference type="EMBL" id="KAB1988915.1"/>
    </source>
</evidence>
<comment type="caution">
    <text evidence="8">The sequence shown here is derived from an EMBL/GenBank/DDBJ whole genome shotgun (WGS) entry which is preliminary data.</text>
</comment>
<dbReference type="InterPro" id="IPR011842">
    <property type="entry name" value="PQQ_synth_PqqB"/>
</dbReference>
<dbReference type="Pfam" id="PF12706">
    <property type="entry name" value="Lactamase_B_2"/>
    <property type="match status" value="1"/>
</dbReference>
<evidence type="ECO:0000256" key="2">
    <source>
        <dbReference type="ARBA" id="ARBA00008481"/>
    </source>
</evidence>
<comment type="pathway">
    <text evidence="1 6">Cofactor biosynthesis; pyrroloquinoline quinone biosynthesis.</text>
</comment>
<proteinExistence type="inferred from homology"/>
<reference evidence="8 9" key="1">
    <citation type="submission" date="2019-09" db="EMBL/GenBank/DDBJ databases">
        <title>Isolation and identification of active actinomycetes.</title>
        <authorList>
            <person name="Yu Z."/>
            <person name="Han C."/>
            <person name="Yu B."/>
        </authorList>
    </citation>
    <scope>NUCLEOTIDE SEQUENCE [LARGE SCALE GENOMIC DNA]</scope>
    <source>
        <strain evidence="8 9">NEAU-H2</strain>
    </source>
</reference>
<dbReference type="HAMAP" id="MF_00653">
    <property type="entry name" value="PQQ_syn_PqqB"/>
    <property type="match status" value="1"/>
</dbReference>
<sequence length="291" mass="30047">MKVVLLGTAAGGGFPRWNCACARCSAARDGKLPARTQECAAVSGNSRDWWLLNASPDLRTQLNATPALAPGPGGTPVRGVLLTDAEPHHVTGLTGLYGAPGLKIYASPPVLAALSPLHLFLERHAPWEWEDSFTEGGFVLAGGLVVSARALGSRAPGHIPGAADDRWVTAYRIEDLASGGVLVYAPRLGEWTPALDELIAGATGVLLGGTLYAAGETDTPVRAARGRTASWHLPVSGADGSLAALTRHPGPRVVYTHFASANPLLDPATDAYASVTAAGAEIPLDGAEFVL</sequence>
<comment type="function">
    <text evidence="6">May be involved in the transport of PQQ or its precursor to the periplasm.</text>
</comment>
<evidence type="ECO:0000256" key="5">
    <source>
        <dbReference type="ARBA" id="ARBA00022905"/>
    </source>
</evidence>
<keyword evidence="4 6" id="KW-0813">Transport</keyword>
<keyword evidence="5 6" id="KW-0884">PQQ biosynthesis</keyword>
<keyword evidence="9" id="KW-1185">Reference proteome</keyword>
<dbReference type="Proteomes" id="UP000442990">
    <property type="component" value="Unassembled WGS sequence"/>
</dbReference>